<evidence type="ECO:0000256" key="3">
    <source>
        <dbReference type="ARBA" id="ARBA00023157"/>
    </source>
</evidence>
<dbReference type="GO" id="GO:0004867">
    <property type="term" value="F:serine-type endopeptidase inhibitor activity"/>
    <property type="evidence" value="ECO:0007669"/>
    <property type="project" value="UniProtKB-KW"/>
</dbReference>
<dbReference type="CTD" id="4927055"/>
<dbReference type="InterPro" id="IPR036084">
    <property type="entry name" value="Ser_inhib-like_sf"/>
</dbReference>
<dbReference type="eggNOG" id="ENOG502TIUG">
    <property type="taxonomic scope" value="Eukaryota"/>
</dbReference>
<dbReference type="Proteomes" id="UP000001940">
    <property type="component" value="Chromosome V"/>
</dbReference>
<organism evidence="6 7">
    <name type="scientific">Caenorhabditis elegans</name>
    <dbReference type="NCBI Taxonomy" id="6239"/>
    <lineage>
        <taxon>Eukaryota</taxon>
        <taxon>Metazoa</taxon>
        <taxon>Ecdysozoa</taxon>
        <taxon>Nematoda</taxon>
        <taxon>Chromadorea</taxon>
        <taxon>Rhabditida</taxon>
        <taxon>Rhabditina</taxon>
        <taxon>Rhabditomorpha</taxon>
        <taxon>Rhabditoidea</taxon>
        <taxon>Rhabditidae</taxon>
        <taxon>Peloderinae</taxon>
        <taxon>Caenorhabditis</taxon>
    </lineage>
</organism>
<protein>
    <submittedName>
        <fullName evidence="6">TIL domain-containing protein</fullName>
    </submittedName>
</protein>
<proteinExistence type="evidence at protein level"/>
<dbReference type="PaxDb" id="6239-F53C11.9"/>
<dbReference type="WormBase" id="F53C11.9">
    <property type="protein sequence ID" value="CE40363"/>
    <property type="gene ID" value="WBGene00044921"/>
    <property type="gene designation" value="spi-4"/>
</dbReference>
<dbReference type="HOGENOM" id="CLU_156801_2_2_1"/>
<dbReference type="KEGG" id="cel:CELE_F53C11.9"/>
<feature type="chain" id="PRO_5004172302" evidence="4">
    <location>
        <begin position="20"/>
        <end position="80"/>
    </location>
</feature>
<keyword evidence="4" id="KW-0732">Signal</keyword>
<gene>
    <name evidence="6 8" type="primary">spi-4</name>
    <name evidence="6" type="ORF">CELE_F53C11.9</name>
    <name evidence="8" type="ORF">F53C11.9</name>
</gene>
<dbReference type="EMBL" id="BX284605">
    <property type="protein sequence ID" value="CAL36507.1"/>
    <property type="molecule type" value="Genomic_DNA"/>
</dbReference>
<sequence length="80" mass="8937">MKYFLFSLLVLATLSFALAKNQCGENEIFNDCGSPCDRTCENPNPMCIQMCKARCECKQGFVVDSNTKKCIDLKKCPKSA</sequence>
<evidence type="ECO:0000256" key="2">
    <source>
        <dbReference type="ARBA" id="ARBA00022900"/>
    </source>
</evidence>
<dbReference type="PANTHER" id="PTHR23259">
    <property type="entry name" value="RIDDLE"/>
    <property type="match status" value="1"/>
</dbReference>
<keyword evidence="9" id="KW-1267">Proteomics identification</keyword>
<dbReference type="PhylomeDB" id="Q0G820"/>
<dbReference type="Bgee" id="WBGene00044921">
    <property type="expression patterns" value="Expressed in larva and 3 other cell types or tissues"/>
</dbReference>
<feature type="domain" description="TIL" evidence="5">
    <location>
        <begin position="23"/>
        <end position="76"/>
    </location>
</feature>
<dbReference type="AGR" id="WB:WBGene00044921"/>
<dbReference type="UCSC" id="F53C11.9">
    <property type="organism name" value="c. elegans"/>
</dbReference>
<dbReference type="PANTHER" id="PTHR23259:SF74">
    <property type="entry name" value="TIL DOMAIN-CONTAINING PROTEIN"/>
    <property type="match status" value="1"/>
</dbReference>
<dbReference type="Pfam" id="PF01826">
    <property type="entry name" value="TIL"/>
    <property type="match status" value="1"/>
</dbReference>
<evidence type="ECO:0000313" key="7">
    <source>
        <dbReference type="Proteomes" id="UP000001940"/>
    </source>
</evidence>
<feature type="signal peptide" evidence="4">
    <location>
        <begin position="1"/>
        <end position="19"/>
    </location>
</feature>
<keyword evidence="2" id="KW-0722">Serine protease inhibitor</keyword>
<evidence type="ECO:0000256" key="1">
    <source>
        <dbReference type="ARBA" id="ARBA00022690"/>
    </source>
</evidence>
<reference evidence="6 7" key="1">
    <citation type="journal article" date="1998" name="Science">
        <title>Genome sequence of the nematode C. elegans: a platform for investigating biology.</title>
        <authorList>
            <consortium name="The C. elegans sequencing consortium"/>
            <person name="Sulson J.E."/>
            <person name="Waterston R."/>
        </authorList>
    </citation>
    <scope>NUCLEOTIDE SEQUENCE [LARGE SCALE GENOMIC DNA]</scope>
    <source>
        <strain evidence="6 7">Bristol N2</strain>
    </source>
</reference>
<dbReference type="PeptideAtlas" id="Q0G820"/>
<accession>Q0G820</accession>
<keyword evidence="3" id="KW-1015">Disulfide bond</keyword>
<dbReference type="SMR" id="Q0G820"/>
<evidence type="ECO:0000256" key="4">
    <source>
        <dbReference type="SAM" id="SignalP"/>
    </source>
</evidence>
<dbReference type="OrthoDB" id="7695409at2759"/>
<dbReference type="InterPro" id="IPR002919">
    <property type="entry name" value="TIL_dom"/>
</dbReference>
<evidence type="ECO:0000313" key="8">
    <source>
        <dbReference type="WormBase" id="F53C11.9"/>
    </source>
</evidence>
<evidence type="ECO:0007829" key="9">
    <source>
        <dbReference type="PeptideAtlas" id="Q0G820"/>
    </source>
</evidence>
<dbReference type="SUPFAM" id="SSF57567">
    <property type="entry name" value="Serine protease inhibitors"/>
    <property type="match status" value="1"/>
</dbReference>
<dbReference type="OMA" id="CKARCEC"/>
<keyword evidence="1" id="KW-0646">Protease inhibitor</keyword>
<dbReference type="Gene3D" id="2.10.25.10">
    <property type="entry name" value="Laminin"/>
    <property type="match status" value="1"/>
</dbReference>
<evidence type="ECO:0000259" key="5">
    <source>
        <dbReference type="Pfam" id="PF01826"/>
    </source>
</evidence>
<keyword evidence="7" id="KW-1185">Reference proteome</keyword>
<dbReference type="GeneID" id="4927055"/>
<dbReference type="AlphaFoldDB" id="Q0G820"/>
<name>Q0G820_CAEEL</name>
<dbReference type="InterPro" id="IPR051368">
    <property type="entry name" value="SerProtInhib-TIL_Domain"/>
</dbReference>
<evidence type="ECO:0000313" key="6">
    <source>
        <dbReference type="EMBL" id="CAL36507.1"/>
    </source>
</evidence>
<dbReference type="RefSeq" id="NP_001076745.1">
    <property type="nucleotide sequence ID" value="NM_001083276.3"/>
</dbReference>
<dbReference type="CDD" id="cd19941">
    <property type="entry name" value="TIL"/>
    <property type="match status" value="1"/>
</dbReference>
<dbReference type="InParanoid" id="Q0G820"/>